<protein>
    <submittedName>
        <fullName evidence="1">Uncharacterized protein</fullName>
    </submittedName>
</protein>
<evidence type="ECO:0000313" key="1">
    <source>
        <dbReference type="EMBL" id="GBL84434.1"/>
    </source>
</evidence>
<organism evidence="1 2">
    <name type="scientific">Araneus ventricosus</name>
    <name type="common">Orbweaver spider</name>
    <name type="synonym">Epeira ventricosa</name>
    <dbReference type="NCBI Taxonomy" id="182803"/>
    <lineage>
        <taxon>Eukaryota</taxon>
        <taxon>Metazoa</taxon>
        <taxon>Ecdysozoa</taxon>
        <taxon>Arthropoda</taxon>
        <taxon>Chelicerata</taxon>
        <taxon>Arachnida</taxon>
        <taxon>Araneae</taxon>
        <taxon>Araneomorphae</taxon>
        <taxon>Entelegynae</taxon>
        <taxon>Araneoidea</taxon>
        <taxon>Araneidae</taxon>
        <taxon>Araneus</taxon>
    </lineage>
</organism>
<evidence type="ECO:0000313" key="2">
    <source>
        <dbReference type="Proteomes" id="UP000499080"/>
    </source>
</evidence>
<sequence>MFILKKKKKDMPLRINKDSLRKAIQTANGRSSSLNAGVCRRLKLISAQTGQMTSPVAEVMVRGKRNFLLSIPPPTTCLPA</sequence>
<name>A0A4Y2B016_ARAVE</name>
<dbReference type="EMBL" id="BGPR01000037">
    <property type="protein sequence ID" value="GBL84434.1"/>
    <property type="molecule type" value="Genomic_DNA"/>
</dbReference>
<accession>A0A4Y2B016</accession>
<keyword evidence="2" id="KW-1185">Reference proteome</keyword>
<proteinExistence type="predicted"/>
<reference evidence="1 2" key="1">
    <citation type="journal article" date="2019" name="Sci. Rep.">
        <title>Orb-weaving spider Araneus ventricosus genome elucidates the spidroin gene catalogue.</title>
        <authorList>
            <person name="Kono N."/>
            <person name="Nakamura H."/>
            <person name="Ohtoshi R."/>
            <person name="Moran D.A.P."/>
            <person name="Shinohara A."/>
            <person name="Yoshida Y."/>
            <person name="Fujiwara M."/>
            <person name="Mori M."/>
            <person name="Tomita M."/>
            <person name="Arakawa K."/>
        </authorList>
    </citation>
    <scope>NUCLEOTIDE SEQUENCE [LARGE SCALE GENOMIC DNA]</scope>
</reference>
<gene>
    <name evidence="1" type="ORF">AVEN_117195_1</name>
</gene>
<comment type="caution">
    <text evidence="1">The sequence shown here is derived from an EMBL/GenBank/DDBJ whole genome shotgun (WGS) entry which is preliminary data.</text>
</comment>
<dbReference type="AlphaFoldDB" id="A0A4Y2B016"/>
<dbReference type="Proteomes" id="UP000499080">
    <property type="component" value="Unassembled WGS sequence"/>
</dbReference>